<gene>
    <name evidence="7" type="ORF">CCS01_31120</name>
</gene>
<feature type="transmembrane region" description="Helical" evidence="6">
    <location>
        <begin position="247"/>
        <end position="265"/>
    </location>
</feature>
<feature type="transmembrane region" description="Helical" evidence="6">
    <location>
        <begin position="36"/>
        <end position="57"/>
    </location>
</feature>
<dbReference type="PANTHER" id="PTHR31632:SF2">
    <property type="entry name" value="PLASMA MEMBRANE IRON PERMEASE"/>
    <property type="match status" value="1"/>
</dbReference>
<comment type="caution">
    <text evidence="7">The sequence shown here is derived from an EMBL/GenBank/DDBJ whole genome shotgun (WGS) entry which is preliminary data.</text>
</comment>
<proteinExistence type="inferred from homology"/>
<evidence type="ECO:0000256" key="1">
    <source>
        <dbReference type="ARBA" id="ARBA00004141"/>
    </source>
</evidence>
<feature type="transmembrane region" description="Helical" evidence="6">
    <location>
        <begin position="69"/>
        <end position="89"/>
    </location>
</feature>
<feature type="transmembrane region" description="Helical" evidence="6">
    <location>
        <begin position="101"/>
        <end position="125"/>
    </location>
</feature>
<reference evidence="7 8" key="1">
    <citation type="journal article" date="2018" name="Arch. Microbiol.">
        <title>New insights into the metabolic potential of the phototrophic purple bacterium Rhodopila globiformis DSM 161(T) from its draft genome sequence and evidence for a vanadium-dependent nitrogenase.</title>
        <authorList>
            <person name="Imhoff J.F."/>
            <person name="Rahn T."/>
            <person name="Kunzel S."/>
            <person name="Neulinger S.C."/>
        </authorList>
    </citation>
    <scope>NUCLEOTIDE SEQUENCE [LARGE SCALE GENOMIC DNA]</scope>
    <source>
        <strain evidence="7 8">DSM 161</strain>
    </source>
</reference>
<evidence type="ECO:0000256" key="4">
    <source>
        <dbReference type="ARBA" id="ARBA00022989"/>
    </source>
</evidence>
<feature type="transmembrane region" description="Helical" evidence="6">
    <location>
        <begin position="145"/>
        <end position="167"/>
    </location>
</feature>
<dbReference type="Proteomes" id="UP000239724">
    <property type="component" value="Unassembled WGS sequence"/>
</dbReference>
<dbReference type="PANTHER" id="PTHR31632">
    <property type="entry name" value="IRON TRANSPORTER FTH1"/>
    <property type="match status" value="1"/>
</dbReference>
<dbReference type="Pfam" id="PF03239">
    <property type="entry name" value="FTR1"/>
    <property type="match status" value="1"/>
</dbReference>
<evidence type="ECO:0000256" key="2">
    <source>
        <dbReference type="ARBA" id="ARBA00008333"/>
    </source>
</evidence>
<comment type="subcellular location">
    <subcellularLocation>
        <location evidence="1">Membrane</location>
        <topology evidence="1">Multi-pass membrane protein</topology>
    </subcellularLocation>
</comment>
<dbReference type="GO" id="GO:0033573">
    <property type="term" value="C:high-affinity iron permease complex"/>
    <property type="evidence" value="ECO:0007669"/>
    <property type="project" value="InterPro"/>
</dbReference>
<evidence type="ECO:0000256" key="3">
    <source>
        <dbReference type="ARBA" id="ARBA00022692"/>
    </source>
</evidence>
<keyword evidence="3 6" id="KW-0812">Transmembrane</keyword>
<accession>A0A2S6MUN9</accession>
<evidence type="ECO:0000256" key="6">
    <source>
        <dbReference type="SAM" id="Phobius"/>
    </source>
</evidence>
<keyword evidence="8" id="KW-1185">Reference proteome</keyword>
<dbReference type="EMBL" id="NHRY01000274">
    <property type="protein sequence ID" value="PPQ26069.1"/>
    <property type="molecule type" value="Genomic_DNA"/>
</dbReference>
<protein>
    <submittedName>
        <fullName evidence="7">Iron permease</fullName>
    </submittedName>
</protein>
<comment type="similarity">
    <text evidence="2">Belongs to the oxidase-dependent Fe transporter (OFeT) (TC 9.A.10.1) family.</text>
</comment>
<dbReference type="GO" id="GO:0015093">
    <property type="term" value="F:ferrous iron transmembrane transporter activity"/>
    <property type="evidence" value="ECO:0007669"/>
    <property type="project" value="TreeGrafter"/>
</dbReference>
<keyword evidence="4 6" id="KW-1133">Transmembrane helix</keyword>
<evidence type="ECO:0000256" key="5">
    <source>
        <dbReference type="ARBA" id="ARBA00023136"/>
    </source>
</evidence>
<dbReference type="AlphaFoldDB" id="A0A2S6MUN9"/>
<dbReference type="InterPro" id="IPR004923">
    <property type="entry name" value="FTR1/Fip1/EfeU"/>
</dbReference>
<name>A0A2S6MUN9_RHOGL</name>
<evidence type="ECO:0000313" key="8">
    <source>
        <dbReference type="Proteomes" id="UP000239724"/>
    </source>
</evidence>
<feature type="transmembrane region" description="Helical" evidence="6">
    <location>
        <begin position="179"/>
        <end position="203"/>
    </location>
</feature>
<evidence type="ECO:0000313" key="7">
    <source>
        <dbReference type="EMBL" id="PPQ26069.1"/>
    </source>
</evidence>
<dbReference type="RefSeq" id="WP_104523088.1">
    <property type="nucleotide sequence ID" value="NZ_NHRY01000274.1"/>
</dbReference>
<dbReference type="OrthoDB" id="7260758at2"/>
<organism evidence="7 8">
    <name type="scientific">Rhodopila globiformis</name>
    <name type="common">Rhodopseudomonas globiformis</name>
    <dbReference type="NCBI Taxonomy" id="1071"/>
    <lineage>
        <taxon>Bacteria</taxon>
        <taxon>Pseudomonadati</taxon>
        <taxon>Pseudomonadota</taxon>
        <taxon>Alphaproteobacteria</taxon>
        <taxon>Acetobacterales</taxon>
        <taxon>Acetobacteraceae</taxon>
        <taxon>Rhodopila</taxon>
    </lineage>
</organism>
<keyword evidence="5 6" id="KW-0472">Membrane</keyword>
<sequence length="279" mass="28758">MLASLIVVFREVLEAGLIVGIVLAATQGVPQRGRWIASGIAAGVLGAMLLASCAGALSDALEGNGQEVFNACVLMVAVVMLAWHVLWMARHGREMALQMRAVGEAVVGGQKSLLALAIVVALAVLREGAEVVLFLYGIAASASVGPAGLATGAALGIAAGAMVSWLLYRGLLTIPVRHLFSVTGVLITLLAAGMAGQAAAILAGADLIPTWGMDIWNSSALLPENSLAGRTLHVLIGYSERPMGVQVAAYVTVLALLLLGSRLVARQDRRTRAVRAAAR</sequence>